<protein>
    <recommendedName>
        <fullName evidence="4">BZIP domain-containing protein</fullName>
    </recommendedName>
</protein>
<dbReference type="AlphaFoldDB" id="A0A7S8CX23"/>
<evidence type="ECO:0000256" key="1">
    <source>
        <dbReference type="SAM" id="MobiDB-lite"/>
    </source>
</evidence>
<dbReference type="EMBL" id="CP064747">
    <property type="protein sequence ID" value="QPC57840.1"/>
    <property type="molecule type" value="Genomic_DNA"/>
</dbReference>
<feature type="compositionally biased region" description="Polar residues" evidence="1">
    <location>
        <begin position="106"/>
        <end position="120"/>
    </location>
</feature>
<dbReference type="GO" id="GO:0003700">
    <property type="term" value="F:DNA-binding transcription factor activity"/>
    <property type="evidence" value="ECO:0007669"/>
    <property type="project" value="InterPro"/>
</dbReference>
<feature type="compositionally biased region" description="Polar residues" evidence="1">
    <location>
        <begin position="131"/>
        <end position="141"/>
    </location>
</feature>
<feature type="region of interest" description="Disordered" evidence="1">
    <location>
        <begin position="57"/>
        <end position="141"/>
    </location>
</feature>
<dbReference type="InterPro" id="IPR046347">
    <property type="entry name" value="bZIP_sf"/>
</dbReference>
<evidence type="ECO:0008006" key="4">
    <source>
        <dbReference type="Google" id="ProtNLM"/>
    </source>
</evidence>
<dbReference type="Gene3D" id="1.20.5.170">
    <property type="match status" value="1"/>
</dbReference>
<gene>
    <name evidence="2" type="ORF">HYE67_000071</name>
</gene>
<reference evidence="2" key="1">
    <citation type="submission" date="2020-11" db="EMBL/GenBank/DDBJ databases">
        <title>The chromosome-scale genome resource for two endophytic Fusarium species: F. culmorum and F. pseudograminearum.</title>
        <authorList>
            <person name="Yuan Z."/>
        </authorList>
    </citation>
    <scope>NUCLEOTIDE SEQUENCE</scope>
    <source>
        <strain evidence="2">Class2-1B</strain>
    </source>
</reference>
<evidence type="ECO:0000313" key="3">
    <source>
        <dbReference type="Proteomes" id="UP000663297"/>
    </source>
</evidence>
<organism evidence="2 3">
    <name type="scientific">Fusarium culmorum</name>
    <dbReference type="NCBI Taxonomy" id="5516"/>
    <lineage>
        <taxon>Eukaryota</taxon>
        <taxon>Fungi</taxon>
        <taxon>Dikarya</taxon>
        <taxon>Ascomycota</taxon>
        <taxon>Pezizomycotina</taxon>
        <taxon>Sordariomycetes</taxon>
        <taxon>Hypocreomycetidae</taxon>
        <taxon>Hypocreales</taxon>
        <taxon>Nectriaceae</taxon>
        <taxon>Fusarium</taxon>
    </lineage>
</organism>
<name>A0A7S8CX23_FUSCU</name>
<accession>A0A7S8CX23</accession>
<sequence>MLYPDLERYWATDQTNFSALYEACDKNVQHEYNDTSFASNYTYTPASDDLTGCVFSEVYPPPSQDPDMTSPEVSPERLDGRQRSPLTQSTNRRKRRPTKTDREPTKSYQHTSSKQVQTKGATGDVCGDAKGSQTLSNTTERNLSTLQYLNGEQHRKRQERIQCASYKYRNRQRETQKDLEAVEKDMEQLNHYLSRCVTDLKDEVWNLKMMVLQHTHCDCLLIQEYIANHANRFIQELEDRRKCQQPEQYCGK</sequence>
<proteinExistence type="predicted"/>
<evidence type="ECO:0000313" key="2">
    <source>
        <dbReference type="EMBL" id="QPC57840.1"/>
    </source>
</evidence>
<dbReference type="SUPFAM" id="SSF57959">
    <property type="entry name" value="Leucine zipper domain"/>
    <property type="match status" value="1"/>
</dbReference>
<dbReference type="Proteomes" id="UP000663297">
    <property type="component" value="Chromosome 1"/>
</dbReference>